<proteinExistence type="predicted"/>
<dbReference type="InParanoid" id="A0A2S8ST59"/>
<evidence type="ECO:0000313" key="2">
    <source>
        <dbReference type="EMBL" id="PQV63991.1"/>
    </source>
</evidence>
<organism evidence="2 3">
    <name type="scientific">Abditibacterium utsteinense</name>
    <dbReference type="NCBI Taxonomy" id="1960156"/>
    <lineage>
        <taxon>Bacteria</taxon>
        <taxon>Pseudomonadati</taxon>
        <taxon>Abditibacteriota</taxon>
        <taxon>Abditibacteriia</taxon>
        <taxon>Abditibacteriales</taxon>
        <taxon>Abditibacteriaceae</taxon>
        <taxon>Abditibacterium</taxon>
    </lineage>
</organism>
<dbReference type="Gene3D" id="2.40.10.480">
    <property type="match status" value="1"/>
</dbReference>
<name>A0A2S8ST59_9BACT</name>
<dbReference type="SUPFAM" id="SSF50998">
    <property type="entry name" value="Quinoprotein alcohol dehydrogenase-like"/>
    <property type="match status" value="1"/>
</dbReference>
<dbReference type="Gene3D" id="2.60.40.10">
    <property type="entry name" value="Immunoglobulins"/>
    <property type="match status" value="2"/>
</dbReference>
<dbReference type="CDD" id="cd00063">
    <property type="entry name" value="FN3"/>
    <property type="match status" value="1"/>
</dbReference>
<accession>A0A2S8ST59</accession>
<reference evidence="2 3" key="1">
    <citation type="journal article" date="2018" name="Syst. Appl. Microbiol.">
        <title>Abditibacterium utsteinense sp. nov., the first cultivated member of candidate phylum FBP, isolated from ice-free Antarctic soil samples.</title>
        <authorList>
            <person name="Tahon G."/>
            <person name="Tytgat B."/>
            <person name="Lebbe L."/>
            <person name="Carlier A."/>
            <person name="Willems A."/>
        </authorList>
    </citation>
    <scope>NUCLEOTIDE SEQUENCE [LARGE SCALE GENOMIC DNA]</scope>
    <source>
        <strain evidence="2 3">LMG 29911</strain>
    </source>
</reference>
<protein>
    <recommendedName>
        <fullName evidence="1">Fibronectin type-III domain-containing protein</fullName>
    </recommendedName>
</protein>
<dbReference type="PROSITE" id="PS50853">
    <property type="entry name" value="FN3"/>
    <property type="match status" value="1"/>
</dbReference>
<dbReference type="SUPFAM" id="SSF49265">
    <property type="entry name" value="Fibronectin type III"/>
    <property type="match status" value="2"/>
</dbReference>
<dbReference type="Proteomes" id="UP000237684">
    <property type="component" value="Unassembled WGS sequence"/>
</dbReference>
<dbReference type="InterPro" id="IPR036116">
    <property type="entry name" value="FN3_sf"/>
</dbReference>
<evidence type="ECO:0000313" key="3">
    <source>
        <dbReference type="Proteomes" id="UP000237684"/>
    </source>
</evidence>
<feature type="domain" description="Fibronectin type-III" evidence="1">
    <location>
        <begin position="585"/>
        <end position="676"/>
    </location>
</feature>
<evidence type="ECO:0000259" key="1">
    <source>
        <dbReference type="PROSITE" id="PS50853"/>
    </source>
</evidence>
<comment type="caution">
    <text evidence="2">The sequence shown here is derived from an EMBL/GenBank/DDBJ whole genome shotgun (WGS) entry which is preliminary data.</text>
</comment>
<dbReference type="SMART" id="SM00060">
    <property type="entry name" value="FN3"/>
    <property type="match status" value="2"/>
</dbReference>
<sequence>MFIFIHHVISYTRRNLLRHYPMFFSSQNFARSAALAAFLVLTGVSRAQVPTTRVAVTTSHNDNARTGFNASETVLNTSNVNVARFGKLFSRAVDGKIWCQPLYVPGVDIAGKGLRNVVYLMTERGSVYAFDADNPAETAPLWKTTVLPDNATGGMPDQNVGSPVIDASSSTIYFTIKNQEGAWVFRLFALDIRTGIQKQGSGSILSATVAGHGKGSVNGTLTFKAQTQKQRPSLLLSGGKIYAAFGGSVDEYDPYVVWNGWIFVFDAATLQRQQVLAVAPNANGAGIWQAGNGLSADASGNVYTVAANGNGIGPDGAGEMYSFSADKGGVDYGNSILKMSLQNAGGARDGVLDANSQRLAITDYFTPFNWKVLEMTDQDIGSAGLLLVPGTSLAITGDKPGRYYVVDTNNMGHFQSGSNSQIVNDFQGFKGHLHGGPVYYNSSKWGPLIYSWAEHDYLQAHRVSDLATKGFKGTPFLRSNIAAPPGMPGGFLSVSGNGNALNTGIVWAYLPYEGDANRGVVPGVLRAFDANDPTRELWNSHLNFSRDYTGLFAKFSNPTIADGKVFVSSFSNQLNVYGLLPRTAIPTAPTNLSAQAGPGRVSLSWQSVSGATCYSVKRATSASGPYTLLNNNVLGTSFQDSNVQNGTEYFYLVSASSAGGESPNSNRVSATPFAPAPGTVISVDFNGSSPYFGAVTPMESSEVAGIVAAPNWNVAMGLSGSIVNLRTNGGAQSSATGTWSSKGAVSTGIPDTPGNNRMMKGYLANDDTTPITFDITKLPSAFVSAGYDVYVYSDGVNPTATRTAQFGLGSTVAGVVDAQNRNFEGTFSFPGAAGVGNAFVFKNISITNFKLSVTQGASGDTTPRAPINGLQIVMHQSAPTAISAPTNLVAMPGNNQVSLTWKAVTSADYYTLRRSTVAGGPYTTLVGDRIRGTGWGDPDVLNGKTYFYAVTATRGGVLSANSNEARATPSSAYVGKIISVDFGPTSPAMADSESAGSSGVARPNWNRAADVSGNLTALKDDKGTSTSTSLGWQGEIAANTSITDAAGDRRMMRSFLSGKVNPATVTLSNLPADFTKNGYDIYLYYDNNNAGARSGLYTAATTPVSGTDAAGTNFSGAYQQGNNATGNFVKLMGFFSPSITLTAKSKASADAEPGGPINGLQIVARNPDAVLTSTPQSVRVAPNSGTSVAGTARAISAIYGDGEGAADIAAAYLRVGTGTTDAAPLDVYYNGLQNLLYLYNGSAWIGGFAPGSANIISGPRGSVDCSKTTVVLEGSVLTVNWNLTPSSALVGSKSILCRVQDKSNRWDKWRTLGTWKITAPSPTSARTTTSVPSS</sequence>
<gene>
    <name evidence="2" type="ORF">B1R32_10713</name>
</gene>
<dbReference type="InterPro" id="IPR011047">
    <property type="entry name" value="Quinoprotein_ADH-like_sf"/>
</dbReference>
<dbReference type="EMBL" id="NIGF01000007">
    <property type="protein sequence ID" value="PQV63991.1"/>
    <property type="molecule type" value="Genomic_DNA"/>
</dbReference>
<dbReference type="InterPro" id="IPR003961">
    <property type="entry name" value="FN3_dom"/>
</dbReference>
<dbReference type="InterPro" id="IPR013783">
    <property type="entry name" value="Ig-like_fold"/>
</dbReference>
<keyword evidence="3" id="KW-1185">Reference proteome</keyword>